<name>A0A9N8JK98_9PEZI</name>
<protein>
    <submittedName>
        <fullName evidence="1">Uncharacterized protein</fullName>
    </submittedName>
</protein>
<sequence length="129" mass="14448">MVNNEFHDPRGFLDVAPTLVFPSDTTVPGPAASSPDNFWGRETTSPERRASLYLSPSESWSDAATFIDGRDNNQLFTYENRWCPWMPGRPLAALREILTFWKPLVEDGVWMVNEEGVAGGMGYSTIYVA</sequence>
<accession>A0A9N8JK98</accession>
<comment type="caution">
    <text evidence="1">The sequence shown here is derived from an EMBL/GenBank/DDBJ whole genome shotgun (WGS) entry which is preliminary data.</text>
</comment>
<keyword evidence="2" id="KW-1185">Reference proteome</keyword>
<evidence type="ECO:0000313" key="2">
    <source>
        <dbReference type="Proteomes" id="UP000716446"/>
    </source>
</evidence>
<dbReference type="AlphaFoldDB" id="A0A9N8JK98"/>
<proteinExistence type="predicted"/>
<dbReference type="EMBL" id="CAIJEN010000008">
    <property type="protein sequence ID" value="CAD0089796.1"/>
    <property type="molecule type" value="Genomic_DNA"/>
</dbReference>
<evidence type="ECO:0000313" key="1">
    <source>
        <dbReference type="EMBL" id="CAD0089796.1"/>
    </source>
</evidence>
<gene>
    <name evidence="1" type="ORF">AWRI4619_LOCUS5867</name>
</gene>
<reference evidence="1" key="1">
    <citation type="submission" date="2020-06" db="EMBL/GenBank/DDBJ databases">
        <authorList>
            <person name="Onetto C."/>
        </authorList>
    </citation>
    <scope>NUCLEOTIDE SEQUENCE</scope>
</reference>
<organism evidence="1 2">
    <name type="scientific">Aureobasidium vineae</name>
    <dbReference type="NCBI Taxonomy" id="2773715"/>
    <lineage>
        <taxon>Eukaryota</taxon>
        <taxon>Fungi</taxon>
        <taxon>Dikarya</taxon>
        <taxon>Ascomycota</taxon>
        <taxon>Pezizomycotina</taxon>
        <taxon>Dothideomycetes</taxon>
        <taxon>Dothideomycetidae</taxon>
        <taxon>Dothideales</taxon>
        <taxon>Saccotheciaceae</taxon>
        <taxon>Aureobasidium</taxon>
    </lineage>
</organism>
<dbReference type="Proteomes" id="UP000716446">
    <property type="component" value="Unassembled WGS sequence"/>
</dbReference>